<keyword evidence="3" id="KW-1185">Reference proteome</keyword>
<comment type="caution">
    <text evidence="2">The sequence shown here is derived from an EMBL/GenBank/DDBJ whole genome shotgun (WGS) entry which is preliminary data.</text>
</comment>
<organism evidence="2 3">
    <name type="scientific">Nephila pilipes</name>
    <name type="common">Giant wood spider</name>
    <name type="synonym">Nephila maculata</name>
    <dbReference type="NCBI Taxonomy" id="299642"/>
    <lineage>
        <taxon>Eukaryota</taxon>
        <taxon>Metazoa</taxon>
        <taxon>Ecdysozoa</taxon>
        <taxon>Arthropoda</taxon>
        <taxon>Chelicerata</taxon>
        <taxon>Arachnida</taxon>
        <taxon>Araneae</taxon>
        <taxon>Araneomorphae</taxon>
        <taxon>Entelegynae</taxon>
        <taxon>Araneoidea</taxon>
        <taxon>Nephilidae</taxon>
        <taxon>Nephila</taxon>
    </lineage>
</organism>
<proteinExistence type="predicted"/>
<sequence length="118" mass="13305">MIYKPDSAESIANIVFNRKHLCGFFALLHIPSLAIPIQITFLLVGAACVSKVYRRVVPGDDEAKHVQQQVRTRHDSFGEKDSRLGIDSFSSNWEESLIDSQGMVDFFAARIVIEILLR</sequence>
<reference evidence="2" key="1">
    <citation type="submission" date="2020-08" db="EMBL/GenBank/DDBJ databases">
        <title>Multicomponent nature underlies the extraordinary mechanical properties of spider dragline silk.</title>
        <authorList>
            <person name="Kono N."/>
            <person name="Nakamura H."/>
            <person name="Mori M."/>
            <person name="Yoshida Y."/>
            <person name="Ohtoshi R."/>
            <person name="Malay A.D."/>
            <person name="Moran D.A.P."/>
            <person name="Tomita M."/>
            <person name="Numata K."/>
            <person name="Arakawa K."/>
        </authorList>
    </citation>
    <scope>NUCLEOTIDE SEQUENCE</scope>
</reference>
<feature type="transmembrane region" description="Helical" evidence="1">
    <location>
        <begin position="21"/>
        <end position="44"/>
    </location>
</feature>
<gene>
    <name evidence="2" type="ORF">NPIL_360841</name>
</gene>
<dbReference type="EMBL" id="BMAW01122821">
    <property type="protein sequence ID" value="GFU00568.1"/>
    <property type="molecule type" value="Genomic_DNA"/>
</dbReference>
<keyword evidence="1" id="KW-0472">Membrane</keyword>
<keyword evidence="1" id="KW-1133">Transmembrane helix</keyword>
<dbReference type="OrthoDB" id="10602983at2759"/>
<evidence type="ECO:0000313" key="2">
    <source>
        <dbReference type="EMBL" id="GFU00568.1"/>
    </source>
</evidence>
<keyword evidence="1" id="KW-0812">Transmembrane</keyword>
<dbReference type="Proteomes" id="UP000887013">
    <property type="component" value="Unassembled WGS sequence"/>
</dbReference>
<dbReference type="AlphaFoldDB" id="A0A8X6Q553"/>
<evidence type="ECO:0000313" key="3">
    <source>
        <dbReference type="Proteomes" id="UP000887013"/>
    </source>
</evidence>
<name>A0A8X6Q553_NEPPI</name>
<protein>
    <submittedName>
        <fullName evidence="2">Uncharacterized protein</fullName>
    </submittedName>
</protein>
<evidence type="ECO:0000256" key="1">
    <source>
        <dbReference type="SAM" id="Phobius"/>
    </source>
</evidence>
<accession>A0A8X6Q553</accession>